<dbReference type="NCBIfam" id="TIGR03542">
    <property type="entry name" value="DAPAT_plant"/>
    <property type="match status" value="1"/>
</dbReference>
<sequence length="443" mass="48882">MSYQLSSIVCMSRSIWVQPSTNHSSSKSDRGQRIEYLTKIPRSVNLESLQNGYLFPEISIRESEYAQRNPHARLIKLGIGDTTQPIPDIITSAMAEQALALSTAQGYKGYGPEQGNRELRRAIAETLYQGMPVKENEIFVSDGAQCDISRVQMLLDASLSIALQDPTFPGYADSSVIVGRAGRLNAGSGKYKRIVYMKCEPENNFFPNLSKTPRTDLIFFCSPNNPTGSAASRQQLEQLVEFAKTNGSIIIYDSAYAAYISDESPRSIFEIPGAKEVAIEISSFSKFAGFTGVRLGWTVVPEELVYANGYPMIRDYDRIVCTCFNGASNIVQAGGLACLSEEGFEALKRTMGYYMENAKILVETFESMGKKVYGGKNGPYVWVHFPGLSSWQVFNKILERAAIVTVPGIGFGPGGEGYVRVSAFGHRECILEASRRLTKLLLK</sequence>
<comment type="similarity">
    <text evidence="5">Belongs to the class-I pyridoxal-phosphate-dependent aminotransferase family. LL-diaminopimelate aminotransferase subfamily.</text>
</comment>
<dbReference type="InterPro" id="IPR015422">
    <property type="entry name" value="PyrdxlP-dep_Trfase_small"/>
</dbReference>
<evidence type="ECO:0000256" key="2">
    <source>
        <dbReference type="ARBA" id="ARBA00022576"/>
    </source>
</evidence>
<dbReference type="CDD" id="cd00609">
    <property type="entry name" value="AAT_like"/>
    <property type="match status" value="1"/>
</dbReference>
<evidence type="ECO:0000313" key="8">
    <source>
        <dbReference type="Proteomes" id="UP000501690"/>
    </source>
</evidence>
<dbReference type="InterPro" id="IPR015424">
    <property type="entry name" value="PyrdxlP-dep_Trfase"/>
</dbReference>
<reference evidence="7 8" key="1">
    <citation type="submission" date="2019-04" db="EMBL/GenBank/DDBJ databases">
        <title>An improved genome assembly and genetic linkage map for asparagus bean, Vigna unguiculata ssp. sesquipedialis.</title>
        <authorList>
            <person name="Xia Q."/>
            <person name="Zhang R."/>
            <person name="Dong Y."/>
        </authorList>
    </citation>
    <scope>NUCLEOTIDE SEQUENCE [LARGE SCALE GENOMIC DNA]</scope>
    <source>
        <tissue evidence="7">Leaf</tissue>
    </source>
</reference>
<dbReference type="GO" id="GO:0030170">
    <property type="term" value="F:pyridoxal phosphate binding"/>
    <property type="evidence" value="ECO:0007669"/>
    <property type="project" value="InterPro"/>
</dbReference>
<evidence type="ECO:0000256" key="4">
    <source>
        <dbReference type="ARBA" id="ARBA00022898"/>
    </source>
</evidence>
<dbReference type="HAMAP" id="MF_01642">
    <property type="entry name" value="DapL_aminotrans_1"/>
    <property type="match status" value="1"/>
</dbReference>
<dbReference type="FunFam" id="3.40.640.10:FF:000099">
    <property type="entry name" value="LL-diaminopimelate aminotransferase, chloroplastic"/>
    <property type="match status" value="1"/>
</dbReference>
<organism evidence="7 8">
    <name type="scientific">Vigna unguiculata</name>
    <name type="common">Cowpea</name>
    <dbReference type="NCBI Taxonomy" id="3917"/>
    <lineage>
        <taxon>Eukaryota</taxon>
        <taxon>Viridiplantae</taxon>
        <taxon>Streptophyta</taxon>
        <taxon>Embryophyta</taxon>
        <taxon>Tracheophyta</taxon>
        <taxon>Spermatophyta</taxon>
        <taxon>Magnoliopsida</taxon>
        <taxon>eudicotyledons</taxon>
        <taxon>Gunneridae</taxon>
        <taxon>Pentapetalae</taxon>
        <taxon>rosids</taxon>
        <taxon>fabids</taxon>
        <taxon>Fabales</taxon>
        <taxon>Fabaceae</taxon>
        <taxon>Papilionoideae</taxon>
        <taxon>50 kb inversion clade</taxon>
        <taxon>NPAAA clade</taxon>
        <taxon>indigoferoid/millettioid clade</taxon>
        <taxon>Phaseoleae</taxon>
        <taxon>Vigna</taxon>
    </lineage>
</organism>
<dbReference type="OrthoDB" id="7042322at2759"/>
<dbReference type="GO" id="GO:0009862">
    <property type="term" value="P:systemic acquired resistance, salicylic acid mediated signaling pathway"/>
    <property type="evidence" value="ECO:0007669"/>
    <property type="project" value="UniProtKB-ARBA"/>
</dbReference>
<keyword evidence="4" id="KW-0663">Pyridoxal phosphate</keyword>
<dbReference type="InterPro" id="IPR015421">
    <property type="entry name" value="PyrdxlP-dep_Trfase_major"/>
</dbReference>
<dbReference type="Gramene" id="Vigun08g095700.1.v1.2">
    <property type="protein sequence ID" value="Vigun08g095700.1.v1.2"/>
    <property type="gene ID" value="Vigun08g095700.v1.2"/>
</dbReference>
<dbReference type="Pfam" id="PF00155">
    <property type="entry name" value="Aminotran_1_2"/>
    <property type="match status" value="1"/>
</dbReference>
<protein>
    <submittedName>
        <fullName evidence="7">LL-diaminopimelate aminotransferase</fullName>
    </submittedName>
</protein>
<evidence type="ECO:0000256" key="3">
    <source>
        <dbReference type="ARBA" id="ARBA00022679"/>
    </source>
</evidence>
<evidence type="ECO:0000256" key="1">
    <source>
        <dbReference type="ARBA" id="ARBA00001933"/>
    </source>
</evidence>
<name>A0A4D6MIC3_VIGUN</name>
<dbReference type="InterPro" id="IPR019942">
    <property type="entry name" value="DapL/ALD1"/>
</dbReference>
<gene>
    <name evidence="7" type="ORF">DEO72_LG7g1761</name>
</gene>
<accession>A0A4D6MIC3</accession>
<evidence type="ECO:0000313" key="7">
    <source>
        <dbReference type="EMBL" id="QCE00471.1"/>
    </source>
</evidence>
<dbReference type="GO" id="GO:0008483">
    <property type="term" value="F:transaminase activity"/>
    <property type="evidence" value="ECO:0007669"/>
    <property type="project" value="UniProtKB-KW"/>
</dbReference>
<keyword evidence="8" id="KW-1185">Reference proteome</keyword>
<keyword evidence="3 7" id="KW-0808">Transferase</keyword>
<dbReference type="PANTHER" id="PTHR43144">
    <property type="entry name" value="AMINOTRANSFERASE"/>
    <property type="match status" value="1"/>
</dbReference>
<feature type="domain" description="Aminotransferase class I/classII large" evidence="6">
    <location>
        <begin position="74"/>
        <end position="423"/>
    </location>
</feature>
<dbReference type="InterPro" id="IPR004839">
    <property type="entry name" value="Aminotransferase_I/II_large"/>
</dbReference>
<dbReference type="AlphaFoldDB" id="A0A4D6MIC3"/>
<dbReference type="SUPFAM" id="SSF53383">
    <property type="entry name" value="PLP-dependent transferases"/>
    <property type="match status" value="1"/>
</dbReference>
<dbReference type="Gene3D" id="3.40.640.10">
    <property type="entry name" value="Type I PLP-dependent aspartate aminotransferase-like (Major domain)"/>
    <property type="match status" value="1"/>
</dbReference>
<proteinExistence type="inferred from homology"/>
<evidence type="ECO:0000256" key="5">
    <source>
        <dbReference type="ARBA" id="ARBA00061511"/>
    </source>
</evidence>
<dbReference type="Gene3D" id="3.90.1150.10">
    <property type="entry name" value="Aspartate Aminotransferase, domain 1"/>
    <property type="match status" value="1"/>
</dbReference>
<evidence type="ECO:0000259" key="6">
    <source>
        <dbReference type="Pfam" id="PF00155"/>
    </source>
</evidence>
<dbReference type="Proteomes" id="UP000501690">
    <property type="component" value="Linkage Group LG7"/>
</dbReference>
<comment type="cofactor">
    <cofactor evidence="1">
        <name>pyridoxal 5'-phosphate</name>
        <dbReference type="ChEBI" id="CHEBI:597326"/>
    </cofactor>
</comment>
<keyword evidence="2 7" id="KW-0032">Aminotransferase</keyword>
<dbReference type="EMBL" id="CP039351">
    <property type="protein sequence ID" value="QCE00471.1"/>
    <property type="molecule type" value="Genomic_DNA"/>
</dbReference>